<dbReference type="AlphaFoldDB" id="A0A074Y4U9"/>
<dbReference type="InParanoid" id="A0A074Y4U9"/>
<feature type="region of interest" description="Disordered" evidence="1">
    <location>
        <begin position="117"/>
        <end position="139"/>
    </location>
</feature>
<accession>A0A074Y4U9</accession>
<name>A0A074Y4U9_AURSE</name>
<organism evidence="2 3">
    <name type="scientific">Aureobasidium subglaciale (strain EXF-2481)</name>
    <name type="common">Aureobasidium pullulans var. subglaciale</name>
    <dbReference type="NCBI Taxonomy" id="1043005"/>
    <lineage>
        <taxon>Eukaryota</taxon>
        <taxon>Fungi</taxon>
        <taxon>Dikarya</taxon>
        <taxon>Ascomycota</taxon>
        <taxon>Pezizomycotina</taxon>
        <taxon>Dothideomycetes</taxon>
        <taxon>Dothideomycetidae</taxon>
        <taxon>Dothideales</taxon>
        <taxon>Saccotheciaceae</taxon>
        <taxon>Aureobasidium</taxon>
    </lineage>
</organism>
<evidence type="ECO:0000313" key="2">
    <source>
        <dbReference type="EMBL" id="KEQ92735.1"/>
    </source>
</evidence>
<keyword evidence="3" id="KW-1185">Reference proteome</keyword>
<dbReference type="HOGENOM" id="CLU_1844712_0_0_1"/>
<dbReference type="OrthoDB" id="10617329at2759"/>
<sequence length="139" mass="15958">MPCSGIYTLAVFTFSWGTLTFTRRDITTPPRLCLRRQLNLWNICLKSEGRREDTGSREVSGPEEVVTGEILSMLSIGTRRERTCRLCSEYTPRRPHEERASPLNHILKEWEGMDSEISRSGRVIPSGQQNQLRPKGRHS</sequence>
<evidence type="ECO:0000313" key="3">
    <source>
        <dbReference type="Proteomes" id="UP000030641"/>
    </source>
</evidence>
<protein>
    <submittedName>
        <fullName evidence="2">Uncharacterized protein</fullName>
    </submittedName>
</protein>
<dbReference type="EMBL" id="KL584769">
    <property type="protein sequence ID" value="KEQ92735.1"/>
    <property type="molecule type" value="Genomic_DNA"/>
</dbReference>
<dbReference type="RefSeq" id="XP_013341259.1">
    <property type="nucleotide sequence ID" value="XM_013485805.1"/>
</dbReference>
<dbReference type="Proteomes" id="UP000030641">
    <property type="component" value="Unassembled WGS sequence"/>
</dbReference>
<evidence type="ECO:0000256" key="1">
    <source>
        <dbReference type="SAM" id="MobiDB-lite"/>
    </source>
</evidence>
<reference evidence="2 3" key="1">
    <citation type="journal article" date="2014" name="BMC Genomics">
        <title>Genome sequencing of four Aureobasidium pullulans varieties: biotechnological potential, stress tolerance, and description of new species.</title>
        <authorList>
            <person name="Gostin Ar C."/>
            <person name="Ohm R.A."/>
            <person name="Kogej T."/>
            <person name="Sonjak S."/>
            <person name="Turk M."/>
            <person name="Zajc J."/>
            <person name="Zalar P."/>
            <person name="Grube M."/>
            <person name="Sun H."/>
            <person name="Han J."/>
            <person name="Sharma A."/>
            <person name="Chiniquy J."/>
            <person name="Ngan C.Y."/>
            <person name="Lipzen A."/>
            <person name="Barry K."/>
            <person name="Grigoriev I.V."/>
            <person name="Gunde-Cimerman N."/>
        </authorList>
    </citation>
    <scope>NUCLEOTIDE SEQUENCE [LARGE SCALE GENOMIC DNA]</scope>
    <source>
        <strain evidence="2 3">EXF-2481</strain>
    </source>
</reference>
<gene>
    <name evidence="2" type="ORF">AUEXF2481DRAFT_416493</name>
</gene>
<dbReference type="GeneID" id="25366926"/>
<proteinExistence type="predicted"/>